<dbReference type="Proteomes" id="UP000034954">
    <property type="component" value="Unassembled WGS sequence"/>
</dbReference>
<keyword evidence="1" id="KW-0812">Transmembrane</keyword>
<dbReference type="InterPro" id="IPR045781">
    <property type="entry name" value="SxtJ"/>
</dbReference>
<dbReference type="EMBL" id="LAQJ01000191">
    <property type="protein sequence ID" value="KKO19437.1"/>
    <property type="molecule type" value="Genomic_DNA"/>
</dbReference>
<evidence type="ECO:0000313" key="3">
    <source>
        <dbReference type="Proteomes" id="UP000034954"/>
    </source>
</evidence>
<keyword evidence="1" id="KW-0472">Membrane</keyword>
<proteinExistence type="predicted"/>
<sequence length="138" mass="16143">MIVEELKNIKSSKKELRKFGITMGAVLVVIGGLLWWRGKDYYSCLFIPSAVLFFLGLIIPFLLKPVHKMWMGLAVLMSWFMTRVILSILFYLGLTPMGFVARLFGKDFLRLKFDKQATDSYWILKEKGKDRDTYEKQF</sequence>
<evidence type="ECO:0000313" key="2">
    <source>
        <dbReference type="EMBL" id="KKO19437.1"/>
    </source>
</evidence>
<comment type="caution">
    <text evidence="2">The sequence shown here is derived from an EMBL/GenBank/DDBJ whole genome shotgun (WGS) entry which is preliminary data.</text>
</comment>
<feature type="transmembrane region" description="Helical" evidence="1">
    <location>
        <begin position="70"/>
        <end position="94"/>
    </location>
</feature>
<evidence type="ECO:0000256" key="1">
    <source>
        <dbReference type="SAM" id="Phobius"/>
    </source>
</evidence>
<reference evidence="2 3" key="1">
    <citation type="journal article" date="2013" name="BMC Microbiol.">
        <title>Identification of the type II cytochrome c maturation pathway in anammox bacteria by comparative genomics.</title>
        <authorList>
            <person name="Ferousi C."/>
            <person name="Speth D.R."/>
            <person name="Reimann J."/>
            <person name="Op den Camp H.J."/>
            <person name="Allen J.W."/>
            <person name="Keltjens J.T."/>
            <person name="Jetten M.S."/>
        </authorList>
    </citation>
    <scope>NUCLEOTIDE SEQUENCE [LARGE SCALE GENOMIC DNA]</scope>
    <source>
        <strain evidence="2">RU1</strain>
    </source>
</reference>
<gene>
    <name evidence="2" type="ORF">BROFUL_01852</name>
</gene>
<accession>A0A0M2UUC7</accession>
<dbReference type="AlphaFoldDB" id="A0A0M2UUC7"/>
<protein>
    <recommendedName>
        <fullName evidence="4">SxtJ</fullName>
    </recommendedName>
</protein>
<keyword evidence="1" id="KW-1133">Transmembrane helix</keyword>
<feature type="transmembrane region" description="Helical" evidence="1">
    <location>
        <begin position="42"/>
        <end position="63"/>
    </location>
</feature>
<feature type="transmembrane region" description="Helical" evidence="1">
    <location>
        <begin position="19"/>
        <end position="36"/>
    </location>
</feature>
<dbReference type="Pfam" id="PF19588">
    <property type="entry name" value="SxtJ"/>
    <property type="match status" value="1"/>
</dbReference>
<evidence type="ECO:0008006" key="4">
    <source>
        <dbReference type="Google" id="ProtNLM"/>
    </source>
</evidence>
<keyword evidence="3" id="KW-1185">Reference proteome</keyword>
<name>A0A0M2UUC7_9BACT</name>
<organism evidence="2 3">
    <name type="scientific">Candidatus Brocadia fulgida</name>
    <dbReference type="NCBI Taxonomy" id="380242"/>
    <lineage>
        <taxon>Bacteria</taxon>
        <taxon>Pseudomonadati</taxon>
        <taxon>Planctomycetota</taxon>
        <taxon>Candidatus Brocadiia</taxon>
        <taxon>Candidatus Brocadiales</taxon>
        <taxon>Candidatus Brocadiaceae</taxon>
        <taxon>Candidatus Brocadia</taxon>
    </lineage>
</organism>